<feature type="signal peptide" evidence="4">
    <location>
        <begin position="1"/>
        <end position="19"/>
    </location>
</feature>
<dbReference type="InterPro" id="IPR044084">
    <property type="entry name" value="AvModA-like_subst-bd"/>
</dbReference>
<dbReference type="Gene3D" id="3.40.190.10">
    <property type="entry name" value="Periplasmic binding protein-like II"/>
    <property type="match status" value="2"/>
</dbReference>
<dbReference type="RefSeq" id="WP_343165689.1">
    <property type="nucleotide sequence ID" value="NZ_JBHRSV010000018.1"/>
</dbReference>
<evidence type="ECO:0000256" key="2">
    <source>
        <dbReference type="ARBA" id="ARBA00022723"/>
    </source>
</evidence>
<evidence type="ECO:0000256" key="1">
    <source>
        <dbReference type="ARBA" id="ARBA00009175"/>
    </source>
</evidence>
<evidence type="ECO:0000313" key="5">
    <source>
        <dbReference type="EMBL" id="MFC2926350.1"/>
    </source>
</evidence>
<comment type="caution">
    <text evidence="5">The sequence shown here is derived from an EMBL/GenBank/DDBJ whole genome shotgun (WGS) entry which is preliminary data.</text>
</comment>
<feature type="chain" id="PRO_5045848458" evidence="4">
    <location>
        <begin position="20"/>
        <end position="247"/>
    </location>
</feature>
<organism evidence="5 6">
    <name type="scientific">Hyphobacterium vulgare</name>
    <dbReference type="NCBI Taxonomy" id="1736751"/>
    <lineage>
        <taxon>Bacteria</taxon>
        <taxon>Pseudomonadati</taxon>
        <taxon>Pseudomonadota</taxon>
        <taxon>Alphaproteobacteria</taxon>
        <taxon>Maricaulales</taxon>
        <taxon>Maricaulaceae</taxon>
        <taxon>Hyphobacterium</taxon>
    </lineage>
</organism>
<dbReference type="Pfam" id="PF13531">
    <property type="entry name" value="SBP_bac_11"/>
    <property type="match status" value="1"/>
</dbReference>
<protein>
    <submittedName>
        <fullName evidence="5">Molybdate ABC transporter substrate-binding protein</fullName>
    </submittedName>
</protein>
<dbReference type="EMBL" id="JBHRSV010000018">
    <property type="protein sequence ID" value="MFC2926350.1"/>
    <property type="molecule type" value="Genomic_DNA"/>
</dbReference>
<dbReference type="SUPFAM" id="SSF53850">
    <property type="entry name" value="Periplasmic binding protein-like II"/>
    <property type="match status" value="1"/>
</dbReference>
<dbReference type="PANTHER" id="PTHR30632">
    <property type="entry name" value="MOLYBDATE-BINDING PERIPLASMIC PROTEIN"/>
    <property type="match status" value="1"/>
</dbReference>
<evidence type="ECO:0000256" key="4">
    <source>
        <dbReference type="SAM" id="SignalP"/>
    </source>
</evidence>
<dbReference type="Proteomes" id="UP001595379">
    <property type="component" value="Unassembled WGS sequence"/>
</dbReference>
<keyword evidence="2" id="KW-0479">Metal-binding</keyword>
<dbReference type="PANTHER" id="PTHR30632:SF14">
    <property type="entry name" value="TUNGSTATE_MOLYBDATE_CHROMATE-BINDING PROTEIN MODA"/>
    <property type="match status" value="1"/>
</dbReference>
<reference evidence="6" key="1">
    <citation type="journal article" date="2019" name="Int. J. Syst. Evol. Microbiol.">
        <title>The Global Catalogue of Microorganisms (GCM) 10K type strain sequencing project: providing services to taxonomists for standard genome sequencing and annotation.</title>
        <authorList>
            <consortium name="The Broad Institute Genomics Platform"/>
            <consortium name="The Broad Institute Genome Sequencing Center for Infectious Disease"/>
            <person name="Wu L."/>
            <person name="Ma J."/>
        </authorList>
    </citation>
    <scope>NUCLEOTIDE SEQUENCE [LARGE SCALE GENOMIC DNA]</scope>
    <source>
        <strain evidence="6">KCTC 52487</strain>
    </source>
</reference>
<dbReference type="CDD" id="cd13539">
    <property type="entry name" value="PBP2_AvModA"/>
    <property type="match status" value="1"/>
</dbReference>
<dbReference type="PIRSF" id="PIRSF004846">
    <property type="entry name" value="ModA"/>
    <property type="match status" value="1"/>
</dbReference>
<keyword evidence="3 4" id="KW-0732">Signal</keyword>
<proteinExistence type="inferred from homology"/>
<keyword evidence="6" id="KW-1185">Reference proteome</keyword>
<evidence type="ECO:0000313" key="6">
    <source>
        <dbReference type="Proteomes" id="UP001595379"/>
    </source>
</evidence>
<comment type="similarity">
    <text evidence="1">Belongs to the bacterial solute-binding protein ModA family.</text>
</comment>
<sequence>MLRAALLALLFAVSARAGADEALIAVAANFARTAETLAEAYEAESGHMITISPGSTGQLYARIVQGAPYDAFLSADTERPAMLVEAGQAVAGSRFTYALGRLALWSADPDRIGPDGAAALSGDFRFLAIANPRTAPYGAAAMETLEALGLTDAVQDRLVTGGDVGSAYAFIASGNAELGFIALSQLPDGQGSAWIVPEHLHTPLAQDAVLLTRGADNPAATGFLAYLQTDAARAVIEAAGYAAGARE</sequence>
<name>A0ABV6ZXZ8_9PROT</name>
<dbReference type="NCBIfam" id="TIGR01256">
    <property type="entry name" value="modA"/>
    <property type="match status" value="1"/>
</dbReference>
<gene>
    <name evidence="5" type="primary">modA</name>
    <name evidence="5" type="ORF">ACFOOR_09550</name>
</gene>
<dbReference type="InterPro" id="IPR005950">
    <property type="entry name" value="ModA"/>
</dbReference>
<accession>A0ABV6ZXZ8</accession>
<evidence type="ECO:0000256" key="3">
    <source>
        <dbReference type="ARBA" id="ARBA00022729"/>
    </source>
</evidence>
<dbReference type="InterPro" id="IPR050682">
    <property type="entry name" value="ModA/WtpA"/>
</dbReference>